<sequence length="799" mass="86326">MGKVATSEALRFMTDCLKAVGAASKAAQQQAELLLQADRLGHPSHGLNRLEYYINDIKTGACCPNNEPRVLKESASTAWVDANNVLGATAGHFAMDLAVSKARDTGVGWVSVKGSNHFGIAGWWAQKAADKGLIGMAFTNTSPLLAPTRSKQSALGTNPIAVVAPAENGESFYLDMATTAVAVGKIEMQLRKGEPIPNGWAQGPDGKETTDAALAYETQCLMPLGGVENTSGYKGFGLSAMVELFCGILSGSLYGHHIRSWSHSGEGGAADLGQCFVALDPGCFAPGFQHRLTDCMQHWRQLQPTDPNLPVLAPGDKERKNAAVTDTCGTVTYLQQQLETSAALANTLNVEEEGGGVAAPPFPLGDANGKFREAMAKVCVDEVIRFTSDCFKALGVNAKAACQQADMLYQADRIGYYSHGLNRLEFYVNDVKTGACQPNNEIKVEKETTSTAWVNANNVFGSTAAHFCMGLAIEKAKKSGVGWVAAKGSNHFGIGGYWAMLAAKQGFVAFAFSNSSPLLAPTRSKKPALGTNPIAFVAPGCNDDYFYLDFATTAVSIGKVALYARKGLRLPDGWALGPDGKVTNDAQAAMKTRSLMPLGGSEQSSGYKGYGISAMVEVLCGITAGSKYGHHIRTWKITNTSSEAANLGQTFIVMDPNHFAPGFKERVSESLTYWRKMEPVNPKLPVIAPGDMERLVGEKTDREGTITYVKRIIEITKKLAKELKTIGLTWPVTKRRAQDRANLRRTVDALYPTTIQCQWRSRYNQGLYDLYKELHVARHIQLNRVRWAGHVERMDEASP</sequence>
<dbReference type="Gene3D" id="3.30.1370.60">
    <property type="entry name" value="Hypothetical oxidoreductase yiak, domain 2"/>
    <property type="match status" value="2"/>
</dbReference>
<evidence type="ECO:0000256" key="1">
    <source>
        <dbReference type="ARBA" id="ARBA00006056"/>
    </source>
</evidence>
<dbReference type="Proteomes" id="UP000053268">
    <property type="component" value="Unassembled WGS sequence"/>
</dbReference>
<evidence type="ECO:0000256" key="2">
    <source>
        <dbReference type="ARBA" id="ARBA00023002"/>
    </source>
</evidence>
<dbReference type="PANTHER" id="PTHR11091:SF0">
    <property type="entry name" value="MALATE DEHYDROGENASE"/>
    <property type="match status" value="1"/>
</dbReference>
<dbReference type="Gene3D" id="1.10.1530.10">
    <property type="match status" value="2"/>
</dbReference>
<dbReference type="PANTHER" id="PTHR11091">
    <property type="entry name" value="OXIDOREDUCTASE-RELATED"/>
    <property type="match status" value="1"/>
</dbReference>
<dbReference type="InterPro" id="IPR003767">
    <property type="entry name" value="Malate/L-lactate_DH-like"/>
</dbReference>
<accession>A0A194QCP7</accession>
<evidence type="ECO:0000313" key="4">
    <source>
        <dbReference type="Proteomes" id="UP000053268"/>
    </source>
</evidence>
<dbReference type="Pfam" id="PF02615">
    <property type="entry name" value="Ldh_2"/>
    <property type="match status" value="2"/>
</dbReference>
<organism evidence="3 4">
    <name type="scientific">Papilio xuthus</name>
    <name type="common">Asian swallowtail butterfly</name>
    <dbReference type="NCBI Taxonomy" id="66420"/>
    <lineage>
        <taxon>Eukaryota</taxon>
        <taxon>Metazoa</taxon>
        <taxon>Ecdysozoa</taxon>
        <taxon>Arthropoda</taxon>
        <taxon>Hexapoda</taxon>
        <taxon>Insecta</taxon>
        <taxon>Pterygota</taxon>
        <taxon>Neoptera</taxon>
        <taxon>Endopterygota</taxon>
        <taxon>Lepidoptera</taxon>
        <taxon>Glossata</taxon>
        <taxon>Ditrysia</taxon>
        <taxon>Papilionoidea</taxon>
        <taxon>Papilionidae</taxon>
        <taxon>Papilioninae</taxon>
        <taxon>Papilio</taxon>
    </lineage>
</organism>
<protein>
    <submittedName>
        <fullName evidence="3">Malate/L-sulfolactate dehydrogenase</fullName>
    </submittedName>
</protein>
<reference evidence="3 4" key="1">
    <citation type="journal article" date="2015" name="Nat. Commun.">
        <title>Outbred genome sequencing and CRISPR/Cas9 gene editing in butterflies.</title>
        <authorList>
            <person name="Li X."/>
            <person name="Fan D."/>
            <person name="Zhang W."/>
            <person name="Liu G."/>
            <person name="Zhang L."/>
            <person name="Zhao L."/>
            <person name="Fang X."/>
            <person name="Chen L."/>
            <person name="Dong Y."/>
            <person name="Chen Y."/>
            <person name="Ding Y."/>
            <person name="Zhao R."/>
            <person name="Feng M."/>
            <person name="Zhu Y."/>
            <person name="Feng Y."/>
            <person name="Jiang X."/>
            <person name="Zhu D."/>
            <person name="Xiang H."/>
            <person name="Feng X."/>
            <person name="Li S."/>
            <person name="Wang J."/>
            <person name="Zhang G."/>
            <person name="Kronforst M.R."/>
            <person name="Wang W."/>
        </authorList>
    </citation>
    <scope>NUCLEOTIDE SEQUENCE [LARGE SCALE GENOMIC DNA]</scope>
    <source>
        <strain evidence="3">Ya'a_city_454_Px</strain>
        <tissue evidence="3">Whole body</tissue>
    </source>
</reference>
<keyword evidence="4" id="KW-1185">Reference proteome</keyword>
<dbReference type="InterPro" id="IPR043143">
    <property type="entry name" value="Mal/L-sulf/L-lact_DH-like_NADP"/>
</dbReference>
<proteinExistence type="inferred from homology"/>
<comment type="similarity">
    <text evidence="1">Belongs to the LDH2/MDH2 oxidoreductase family.</text>
</comment>
<dbReference type="InterPro" id="IPR043144">
    <property type="entry name" value="Mal/L-sulf/L-lact_DH-like_ah"/>
</dbReference>
<dbReference type="SUPFAM" id="SSF89733">
    <property type="entry name" value="L-sulfolactate dehydrogenase-like"/>
    <property type="match status" value="2"/>
</dbReference>
<evidence type="ECO:0000313" key="3">
    <source>
        <dbReference type="EMBL" id="KPJ03242.1"/>
    </source>
</evidence>
<dbReference type="STRING" id="66420.A0A194QCP7"/>
<name>A0A194QCP7_PAPXU</name>
<dbReference type="AlphaFoldDB" id="A0A194QCP7"/>
<dbReference type="InterPro" id="IPR036111">
    <property type="entry name" value="Mal/L-sulfo/L-lacto_DH-like_sf"/>
</dbReference>
<keyword evidence="2" id="KW-0560">Oxidoreductase</keyword>
<gene>
    <name evidence="3" type="ORF">RR46_06398</name>
</gene>
<dbReference type="GO" id="GO:0016491">
    <property type="term" value="F:oxidoreductase activity"/>
    <property type="evidence" value="ECO:0007669"/>
    <property type="project" value="UniProtKB-KW"/>
</dbReference>
<dbReference type="EMBL" id="KQ459185">
    <property type="protein sequence ID" value="KPJ03242.1"/>
    <property type="molecule type" value="Genomic_DNA"/>
</dbReference>